<evidence type="ECO:0000313" key="2">
    <source>
        <dbReference type="Proteomes" id="UP001058074"/>
    </source>
</evidence>
<protein>
    <submittedName>
        <fullName evidence="1">Uncharacterized protein</fullName>
    </submittedName>
</protein>
<sequence>MIIDIVLYYLSGRGGTEEAIIKLQKGLIKRGHRVRVFLAYESEHKEWLNFIDEFYYFGQSLPWNSPHTEYAKKYKELLETMEKPQVVLPTLHPFLNYVCYKVLNENSTEHTPIVSWCHLPIDRLGDRQLLCYADYHLAISKSIMLDLERLIAPHMIELVGNPVTINKSSICNRPEGKLKLLFLGRLVNFQKRLDVLFKGLAKVQGDWSLQIIGSGIDTEMLKQLAISLDIDKNIEWLGWQDKPWDIIKETSILMLTSDFEGFSIAVLEALARGIPVLATKCEGTMELIENNKNGWLINKEDSNQLANILNQIQESKLNLPSQEDCISSVRKFDDDFIIDRIENVLLDQYTKNTNTKTIDIVLFSIDGTKPEEKLLLNIYKGLIRRNHRVRVFQLWAPVNKEWEKEVQERYYYGLNNVEFADLEVYAISYKKLLNDIGLPDIIISPLSPHLSYLCKYAVRDSKEKISVVSLITSSVDSCNGKWSLGYADAHLALNEAFEKDIKKSLDTEKIYALGEIDIDNIESMNQADNDLLVKNIETALLQECKQ</sequence>
<proteinExistence type="predicted"/>
<dbReference type="Proteomes" id="UP001058074">
    <property type="component" value="Unassembled WGS sequence"/>
</dbReference>
<gene>
    <name evidence="1" type="ORF">rsdtw13_39280</name>
</gene>
<name>A0ACB5RHT3_9CLOT</name>
<dbReference type="EMBL" id="BROD01000001">
    <property type="protein sequence ID" value="GKX68670.1"/>
    <property type="molecule type" value="Genomic_DNA"/>
</dbReference>
<reference evidence="1" key="1">
    <citation type="journal article" date="2025" name="Int. J. Syst. Evol. Microbiol.">
        <title>Inconstantimicrobium mannanitabidum sp. nov., a novel member of the family Clostridiaceae isolated from anoxic soil under the treatment of reductive soil disinfestation.</title>
        <authorList>
            <person name="Ueki A."/>
            <person name="Tonouchi A."/>
            <person name="Honma S."/>
            <person name="Kaku N."/>
            <person name="Ueki K."/>
        </authorList>
    </citation>
    <scope>NUCLEOTIDE SEQUENCE</scope>
    <source>
        <strain evidence="1">TW13</strain>
    </source>
</reference>
<accession>A0ACB5RHT3</accession>
<comment type="caution">
    <text evidence="1">The sequence shown here is derived from an EMBL/GenBank/DDBJ whole genome shotgun (WGS) entry which is preliminary data.</text>
</comment>
<organism evidence="1 2">
    <name type="scientific">Inconstantimicrobium mannanitabidum</name>
    <dbReference type="NCBI Taxonomy" id="1604901"/>
    <lineage>
        <taxon>Bacteria</taxon>
        <taxon>Bacillati</taxon>
        <taxon>Bacillota</taxon>
        <taxon>Clostridia</taxon>
        <taxon>Eubacteriales</taxon>
        <taxon>Clostridiaceae</taxon>
        <taxon>Inconstantimicrobium</taxon>
    </lineage>
</organism>
<evidence type="ECO:0000313" key="1">
    <source>
        <dbReference type="EMBL" id="GKX68670.1"/>
    </source>
</evidence>
<keyword evidence="2" id="KW-1185">Reference proteome</keyword>